<dbReference type="Proteomes" id="UP000095392">
    <property type="component" value="Unassembled WGS sequence"/>
</dbReference>
<organism evidence="2 3">
    <name type="scientific">Alteromonas macleodii</name>
    <name type="common">Pseudoalteromonas macleodii</name>
    <dbReference type="NCBI Taxonomy" id="28108"/>
    <lineage>
        <taxon>Bacteria</taxon>
        <taxon>Pseudomonadati</taxon>
        <taxon>Pseudomonadota</taxon>
        <taxon>Gammaproteobacteria</taxon>
        <taxon>Alteromonadales</taxon>
        <taxon>Alteromonadaceae</taxon>
        <taxon>Alteromonas/Salinimonas group</taxon>
        <taxon>Alteromonas</taxon>
    </lineage>
</organism>
<dbReference type="RefSeq" id="WP_069945702.1">
    <property type="nucleotide sequence ID" value="NZ_CP046144.1"/>
</dbReference>
<dbReference type="AlphaFoldDB" id="A0AB36FR35"/>
<keyword evidence="1" id="KW-0732">Signal</keyword>
<evidence type="ECO:0000313" key="3">
    <source>
        <dbReference type="Proteomes" id="UP000095392"/>
    </source>
</evidence>
<reference evidence="2 3" key="1">
    <citation type="submission" date="2016-09" db="EMBL/GenBank/DDBJ databases">
        <title>Draft Genome Sequence of four Alteromonas macleodii strains isolated from copper coupons and grown long-term at elevated copper levels.</title>
        <authorList>
            <person name="Cusick K."/>
            <person name="Dale J."/>
            <person name="Little B."/>
            <person name="Biffinger J."/>
        </authorList>
    </citation>
    <scope>NUCLEOTIDE SEQUENCE [LARGE SCALE GENOMIC DNA]</scope>
    <source>
        <strain evidence="2 3">KCP01</strain>
    </source>
</reference>
<evidence type="ECO:0000313" key="2">
    <source>
        <dbReference type="EMBL" id="OES24644.1"/>
    </source>
</evidence>
<comment type="caution">
    <text evidence="2">The sequence shown here is derived from an EMBL/GenBank/DDBJ whole genome shotgun (WGS) entry which is preliminary data.</text>
</comment>
<name>A0AB36FR35_ALTMA</name>
<accession>A0AB36FR35</accession>
<gene>
    <name evidence="2" type="ORF">BFV95_4670</name>
</gene>
<evidence type="ECO:0000256" key="1">
    <source>
        <dbReference type="SAM" id="SignalP"/>
    </source>
</evidence>
<protein>
    <submittedName>
        <fullName evidence="2">Uncharacterized protein</fullName>
    </submittedName>
</protein>
<proteinExistence type="predicted"/>
<sequence length="121" mass="13581">MKLHKVIGTFIFAAALPFSVQAESISSGEMVDVQVVDYSGKPPFKRRTVSLSVNDVAQLESVGEEAIDYVKVTEVIKHGKPPYRRVTKMMPVYDVAQFEVLEEEDNNTPKSGTRPPFKRHN</sequence>
<feature type="chain" id="PRO_5044294111" evidence="1">
    <location>
        <begin position="23"/>
        <end position="121"/>
    </location>
</feature>
<keyword evidence="3" id="KW-1185">Reference proteome</keyword>
<dbReference type="EMBL" id="MIPY01000060">
    <property type="protein sequence ID" value="OES24644.1"/>
    <property type="molecule type" value="Genomic_DNA"/>
</dbReference>
<feature type="signal peptide" evidence="1">
    <location>
        <begin position="1"/>
        <end position="22"/>
    </location>
</feature>